<keyword evidence="4" id="KW-0966">Cell projection</keyword>
<evidence type="ECO:0000313" key="7">
    <source>
        <dbReference type="Proteomes" id="UP001283366"/>
    </source>
</evidence>
<feature type="compositionally biased region" description="Low complexity" evidence="2">
    <location>
        <begin position="382"/>
        <end position="399"/>
    </location>
</feature>
<dbReference type="SUPFAM" id="SSF101801">
    <property type="entry name" value="Surface presentation of antigens (SPOA)"/>
    <property type="match status" value="1"/>
</dbReference>
<accession>A0A1Y6IXS2</accession>
<evidence type="ECO:0000259" key="3">
    <source>
        <dbReference type="Pfam" id="PF01052"/>
    </source>
</evidence>
<proteinExistence type="inferred from homology"/>
<dbReference type="GO" id="GO:0003774">
    <property type="term" value="F:cytoskeletal motor activity"/>
    <property type="evidence" value="ECO:0007669"/>
    <property type="project" value="InterPro"/>
</dbReference>
<dbReference type="EMBL" id="JAWRCO010000001">
    <property type="protein sequence ID" value="MDW6001967.1"/>
    <property type="molecule type" value="Genomic_DNA"/>
</dbReference>
<organism evidence="5 6">
    <name type="scientific">Vibrio mangrovi</name>
    <dbReference type="NCBI Taxonomy" id="474394"/>
    <lineage>
        <taxon>Bacteria</taxon>
        <taxon>Pseudomonadati</taxon>
        <taxon>Pseudomonadota</taxon>
        <taxon>Gammaproteobacteria</taxon>
        <taxon>Vibrionales</taxon>
        <taxon>Vibrionaceae</taxon>
        <taxon>Vibrio</taxon>
    </lineage>
</organism>
<keyword evidence="4" id="KW-0969">Cilium</keyword>
<evidence type="ECO:0000313" key="4">
    <source>
        <dbReference type="EMBL" id="MDW6001967.1"/>
    </source>
</evidence>
<dbReference type="EMBL" id="FXXI01000010">
    <property type="protein sequence ID" value="SMS02485.1"/>
    <property type="molecule type" value="Genomic_DNA"/>
</dbReference>
<feature type="domain" description="Flagellar motor switch protein FliN-like C-terminal" evidence="3">
    <location>
        <begin position="307"/>
        <end position="376"/>
    </location>
</feature>
<dbReference type="GO" id="GO:0009425">
    <property type="term" value="C:bacterial-type flagellum basal body"/>
    <property type="evidence" value="ECO:0007669"/>
    <property type="project" value="InterPro"/>
</dbReference>
<dbReference type="Proteomes" id="UP000196125">
    <property type="component" value="Unassembled WGS sequence"/>
</dbReference>
<keyword evidence="4" id="KW-0282">Flagellum</keyword>
<gene>
    <name evidence="5" type="primary">hrcQb</name>
    <name evidence="4" type="ORF">SBX37_03525</name>
    <name evidence="5" type="ORF">VIM7927_03818</name>
</gene>
<dbReference type="Gene3D" id="2.30.330.10">
    <property type="entry name" value="SpoA-like"/>
    <property type="match status" value="1"/>
</dbReference>
<dbReference type="GO" id="GO:0071978">
    <property type="term" value="P:bacterial-type flagellum-dependent swarming motility"/>
    <property type="evidence" value="ECO:0007669"/>
    <property type="project" value="TreeGrafter"/>
</dbReference>
<keyword evidence="7" id="KW-1185">Reference proteome</keyword>
<comment type="similarity">
    <text evidence="1">Belongs to the FliN/MopA/SpaO family.</text>
</comment>
<evidence type="ECO:0000313" key="5">
    <source>
        <dbReference type="EMBL" id="SMS02485.1"/>
    </source>
</evidence>
<dbReference type="Pfam" id="PF01052">
    <property type="entry name" value="FliMN_C"/>
    <property type="match status" value="1"/>
</dbReference>
<dbReference type="RefSeq" id="WP_087482493.1">
    <property type="nucleotide sequence ID" value="NZ_AP024883.1"/>
</dbReference>
<reference evidence="4 7" key="2">
    <citation type="submission" date="2023-11" db="EMBL/GenBank/DDBJ databases">
        <title>Plant-associative lifestyle of Vibrio porteresiae and its evolutionary dynamics.</title>
        <authorList>
            <person name="Rameshkumar N."/>
            <person name="Kirti K."/>
        </authorList>
    </citation>
    <scope>NUCLEOTIDE SEQUENCE [LARGE SCALE GENOMIC DNA]</scope>
    <source>
        <strain evidence="4 7">MSSRF38</strain>
    </source>
</reference>
<dbReference type="PANTHER" id="PTHR30034">
    <property type="entry name" value="FLAGELLAR MOTOR SWITCH PROTEIN FLIM"/>
    <property type="match status" value="1"/>
</dbReference>
<name>A0A1Y6IXS2_9VIBR</name>
<dbReference type="InterPro" id="IPR001543">
    <property type="entry name" value="FliN-like_C"/>
</dbReference>
<feature type="region of interest" description="Disordered" evidence="2">
    <location>
        <begin position="382"/>
        <end position="407"/>
    </location>
</feature>
<evidence type="ECO:0000313" key="6">
    <source>
        <dbReference type="Proteomes" id="UP000196125"/>
    </source>
</evidence>
<protein>
    <submittedName>
        <fullName evidence="4">FliM/FliN family flagellar motor switch protein</fullName>
    </submittedName>
    <submittedName>
        <fullName evidence="5">Type III secretion protein HrcQb</fullName>
    </submittedName>
</protein>
<dbReference type="Proteomes" id="UP001283366">
    <property type="component" value="Unassembled WGS sequence"/>
</dbReference>
<evidence type="ECO:0000256" key="2">
    <source>
        <dbReference type="SAM" id="MobiDB-lite"/>
    </source>
</evidence>
<sequence length="407" mass="45213">MTHQMPNYLRQLRPVSSHEMYAANRLGRGMYTQCQTTAGESVRLTLRRSLSTPSSEGWISIRTGIGIIHLESEYAESLLNLFSSAHFVSPEQSKPEEEAWYTALYNHHLYPDFRHLFAKIEPVSSQPESVAQYELVWQQGVNTGTIQLNLDERTLEQLLDRVVWQPCSTLDLSELRFTTSVSLGQLQLTKKTLRQLSSGDVLIPTTPHFSVTGEGSLTIASRNLQLRYHSQGTQPAYLVTHLEKAHPEDTTMYDEYAQTDHTFPEENESYSAEMYAGENYADDDDSRESEISGYQREEVTVAGNTADLSDTPVTLKLQAGQITMSLKELSQIHVGSVLVATGEAAGHATLYHGHHPIARGELVEVEGRLGIQLTSVSLTSQSASSSQSTLSSQRTLPSQNAQPIQEG</sequence>
<dbReference type="PANTHER" id="PTHR30034:SF6">
    <property type="entry name" value="YOP PROTEINS TRANSLOCATION PROTEIN Q"/>
    <property type="match status" value="1"/>
</dbReference>
<dbReference type="InterPro" id="IPR001172">
    <property type="entry name" value="FliN_T3SS_HrcQb"/>
</dbReference>
<reference evidence="5 6" key="1">
    <citation type="submission" date="2017-05" db="EMBL/GenBank/DDBJ databases">
        <authorList>
            <person name="Song R."/>
            <person name="Chenine A.L."/>
            <person name="Ruprecht R.M."/>
        </authorList>
    </citation>
    <scope>NUCLEOTIDE SEQUENCE [LARGE SCALE GENOMIC DNA]</scope>
    <source>
        <strain evidence="5 6">CECT 7927</strain>
    </source>
</reference>
<dbReference type="GO" id="GO:0050918">
    <property type="term" value="P:positive chemotaxis"/>
    <property type="evidence" value="ECO:0007669"/>
    <property type="project" value="TreeGrafter"/>
</dbReference>
<dbReference type="AlphaFoldDB" id="A0A1Y6IXS2"/>
<evidence type="ECO:0000256" key="1">
    <source>
        <dbReference type="ARBA" id="ARBA00009226"/>
    </source>
</evidence>
<dbReference type="InterPro" id="IPR036429">
    <property type="entry name" value="SpoA-like_sf"/>
</dbReference>
<dbReference type="OrthoDB" id="6516509at2"/>
<dbReference type="PRINTS" id="PR00956">
    <property type="entry name" value="FLGMOTORFLIN"/>
</dbReference>